<dbReference type="InterPro" id="IPR013228">
    <property type="entry name" value="PE-PPE_C"/>
</dbReference>
<dbReference type="InterPro" id="IPR029058">
    <property type="entry name" value="AB_hydrolase_fold"/>
</dbReference>
<dbReference type="Pfam" id="PF08237">
    <property type="entry name" value="PE-PPE"/>
    <property type="match status" value="1"/>
</dbReference>
<dbReference type="InterPro" id="IPR000084">
    <property type="entry name" value="PE-PGRS_N"/>
</dbReference>
<dbReference type="Proteomes" id="UP000663583">
    <property type="component" value="Chromosome"/>
</dbReference>
<evidence type="ECO:0000313" key="6">
    <source>
        <dbReference type="Proteomes" id="UP000663583"/>
    </source>
</evidence>
<dbReference type="Proteomes" id="UP000465306">
    <property type="component" value="Unassembled WGS sequence"/>
</dbReference>
<gene>
    <name evidence="4" type="ORF">I2456_02080</name>
    <name evidence="3" type="ORF">MKUB_02640</name>
</gene>
<evidence type="ECO:0000313" key="4">
    <source>
        <dbReference type="EMBL" id="QPI38374.1"/>
    </source>
</evidence>
<dbReference type="RefSeq" id="WP_085073897.1">
    <property type="nucleotide sequence ID" value="NZ_BLKU01000001.1"/>
</dbReference>
<reference evidence="3" key="2">
    <citation type="submission" date="2020-02" db="EMBL/GenBank/DDBJ databases">
        <authorList>
            <person name="Matsumoto Y."/>
            <person name="Kinjo T."/>
            <person name="Motooka D."/>
            <person name="Nabeya D."/>
            <person name="Jung N."/>
            <person name="Uechi K."/>
            <person name="Horii T."/>
            <person name="Iida T."/>
            <person name="Fujita J."/>
            <person name="Nakamura S."/>
        </authorList>
    </citation>
    <scope>NUCLEOTIDE SEQUENCE</scope>
    <source>
        <strain evidence="3">JCM 13573</strain>
    </source>
</reference>
<dbReference type="KEGG" id="mku:I2456_02080"/>
<dbReference type="Gene3D" id="1.10.287.850">
    <property type="entry name" value="HP0062-like domain"/>
    <property type="match status" value="1"/>
</dbReference>
<dbReference type="SUPFAM" id="SSF140459">
    <property type="entry name" value="PE/PPE dimer-like"/>
    <property type="match status" value="1"/>
</dbReference>
<accession>A0AAX1JA66</accession>
<reference evidence="3 5" key="1">
    <citation type="journal article" date="2019" name="Emerg. Microbes Infect.">
        <title>Comprehensive subspecies identification of 175 nontuberculous mycobacteria species based on 7547 genomic profiles.</title>
        <authorList>
            <person name="Matsumoto Y."/>
            <person name="Kinjo T."/>
            <person name="Motooka D."/>
            <person name="Nabeya D."/>
            <person name="Jung N."/>
            <person name="Uechi K."/>
            <person name="Horii T."/>
            <person name="Iida T."/>
            <person name="Fujita J."/>
            <person name="Nakamura S."/>
        </authorList>
    </citation>
    <scope>NUCLEOTIDE SEQUENCE [LARGE SCALE GENOMIC DNA]</scope>
    <source>
        <strain evidence="3 5">JCM 13573</strain>
    </source>
</reference>
<dbReference type="EMBL" id="BLKU01000001">
    <property type="protein sequence ID" value="GFG62774.1"/>
    <property type="molecule type" value="Genomic_DNA"/>
</dbReference>
<evidence type="ECO:0000313" key="3">
    <source>
        <dbReference type="EMBL" id="GFG62774.1"/>
    </source>
</evidence>
<reference evidence="4" key="3">
    <citation type="submission" date="2020-11" db="EMBL/GenBank/DDBJ databases">
        <title>Intraspecies plasmid and genomic variation of Mycobacterium kubicae revealed by the complete genome sequences of two clinical isolates.</title>
        <authorList>
            <person name="Hendrix J.R."/>
            <person name="Epperson L.E."/>
            <person name="Honda J.R."/>
            <person name="Strong M."/>
        </authorList>
    </citation>
    <scope>NUCLEOTIDE SEQUENCE</scope>
    <source>
        <strain evidence="4">JCM 13573</strain>
    </source>
</reference>
<feature type="domain" description="PE" evidence="1">
    <location>
        <begin position="4"/>
        <end position="94"/>
    </location>
</feature>
<evidence type="ECO:0000313" key="5">
    <source>
        <dbReference type="Proteomes" id="UP000465306"/>
    </source>
</evidence>
<keyword evidence="5" id="KW-1185">Reference proteome</keyword>
<dbReference type="Pfam" id="PF00934">
    <property type="entry name" value="PE"/>
    <property type="match status" value="1"/>
</dbReference>
<dbReference type="Gene3D" id="3.40.50.1820">
    <property type="entry name" value="alpha/beta hydrolase"/>
    <property type="match status" value="1"/>
</dbReference>
<organism evidence="4 6">
    <name type="scientific">Mycobacterium kubicae</name>
    <dbReference type="NCBI Taxonomy" id="120959"/>
    <lineage>
        <taxon>Bacteria</taxon>
        <taxon>Bacillati</taxon>
        <taxon>Actinomycetota</taxon>
        <taxon>Actinomycetes</taxon>
        <taxon>Mycobacteriales</taxon>
        <taxon>Mycobacteriaceae</taxon>
        <taxon>Mycobacterium</taxon>
        <taxon>Mycobacterium simiae complex</taxon>
    </lineage>
</organism>
<feature type="domain" description="PE-PPE" evidence="2">
    <location>
        <begin position="176"/>
        <end position="402"/>
    </location>
</feature>
<proteinExistence type="predicted"/>
<dbReference type="EMBL" id="CP065047">
    <property type="protein sequence ID" value="QPI38374.1"/>
    <property type="molecule type" value="Genomic_DNA"/>
</dbReference>
<evidence type="ECO:0000259" key="1">
    <source>
        <dbReference type="Pfam" id="PF00934"/>
    </source>
</evidence>
<protein>
    <submittedName>
        <fullName evidence="4">PE-PPE domain-containing protein</fullName>
    </submittedName>
</protein>
<evidence type="ECO:0000259" key="2">
    <source>
        <dbReference type="Pfam" id="PF08237"/>
    </source>
</evidence>
<dbReference type="AlphaFoldDB" id="A0AAX1JA66"/>
<dbReference type="InterPro" id="IPR038332">
    <property type="entry name" value="PPE_sf"/>
</dbReference>
<name>A0AAX1JA66_9MYCO</name>
<sequence length="593" mass="60533">MAFLTTQPQLLADVATNVADIRSAITAANAAAAGPTTTLAAAAADEISEAIAVLFGSHAQEYQAIVGQATAFHEQFVAALTAAGNAYAAAEAANAAVVSNAVQTLTSPIQSLLGGGIAPAAAAGGQLPNLASFAPAALAQPFTALIMTGSGTPIPSLQYMQSVAPYLFGTPTQLIGLPTPEGLYPLTAIKDLPLTVSVNTGVQILDNALFGPQGLITLGQNVNVLGYSQSAILSSLELRNIMAMTNPPPFDQLAFTLLGNPMNPNGGLFARFPGLQLPSLGLDLYGAMPTHTGYQTATYTLQYDGYADFPRYPLNLLADLNAFAGIQFVHGTYPDLNPAALPPGFNLVQLPTTTGPAGTDQFYMITYPNLPLLEPLRAIPVIGNPLADLMQPNLTTLVNLGYGDPHFGYSTSPADVPTPFGIFPSVNPVSLAGDLISGSQQGFGAFVGDIQAMVPPSPAALVNSLTSAFSGGGATGGTGGSFLPALNAGFSPDGFIDQLQALNTNITNSITNAAANTYAVALPTADIANALVTSVPSYDFNLFLDGIEQAIGGDPVGGLTYAFGAPIAANTALYALAGGFELNVLINAVEGII</sequence>